<evidence type="ECO:0000256" key="2">
    <source>
        <dbReference type="ARBA" id="ARBA00022448"/>
    </source>
</evidence>
<dbReference type="PANTHER" id="PTHR30069:SF28">
    <property type="entry name" value="TONB-DEPENDENT RECEPTOR YNCD-RELATED"/>
    <property type="match status" value="1"/>
</dbReference>
<evidence type="ECO:0000256" key="10">
    <source>
        <dbReference type="SAM" id="SignalP"/>
    </source>
</evidence>
<dbReference type="Pfam" id="PF07715">
    <property type="entry name" value="Plug"/>
    <property type="match status" value="1"/>
</dbReference>
<evidence type="ECO:0000256" key="7">
    <source>
        <dbReference type="ARBA" id="ARBA00023237"/>
    </source>
</evidence>
<dbReference type="InterPro" id="IPR036942">
    <property type="entry name" value="Beta-barrel_TonB_sf"/>
</dbReference>
<reference evidence="13" key="1">
    <citation type="submission" date="2022-05" db="EMBL/GenBank/DDBJ databases">
        <title>Sphingomonas sp. strain MG17 Genome sequencing and assembly.</title>
        <authorList>
            <person name="Kim I."/>
        </authorList>
    </citation>
    <scope>NUCLEOTIDE SEQUENCE</scope>
    <source>
        <strain evidence="13">MG17</strain>
    </source>
</reference>
<keyword evidence="10" id="KW-0732">Signal</keyword>
<evidence type="ECO:0000256" key="1">
    <source>
        <dbReference type="ARBA" id="ARBA00004571"/>
    </source>
</evidence>
<evidence type="ECO:0000313" key="13">
    <source>
        <dbReference type="EMBL" id="MCP3730801.1"/>
    </source>
</evidence>
<dbReference type="InterPro" id="IPR012910">
    <property type="entry name" value="Plug_dom"/>
</dbReference>
<dbReference type="PROSITE" id="PS52016">
    <property type="entry name" value="TONB_DEPENDENT_REC_3"/>
    <property type="match status" value="1"/>
</dbReference>
<comment type="similarity">
    <text evidence="8 9">Belongs to the TonB-dependent receptor family.</text>
</comment>
<feature type="chain" id="PRO_5040964793" evidence="10">
    <location>
        <begin position="26"/>
        <end position="682"/>
    </location>
</feature>
<dbReference type="Gene3D" id="2.40.170.20">
    <property type="entry name" value="TonB-dependent receptor, beta-barrel domain"/>
    <property type="match status" value="1"/>
</dbReference>
<dbReference type="EMBL" id="JAMLDX010000006">
    <property type="protein sequence ID" value="MCP3730801.1"/>
    <property type="molecule type" value="Genomic_DNA"/>
</dbReference>
<keyword evidence="6 8" id="KW-0472">Membrane</keyword>
<dbReference type="InterPro" id="IPR000531">
    <property type="entry name" value="Beta-barrel_TonB"/>
</dbReference>
<dbReference type="Gene3D" id="2.170.130.10">
    <property type="entry name" value="TonB-dependent receptor, plug domain"/>
    <property type="match status" value="1"/>
</dbReference>
<evidence type="ECO:0000256" key="8">
    <source>
        <dbReference type="PROSITE-ProRule" id="PRU01360"/>
    </source>
</evidence>
<dbReference type="GO" id="GO:0015344">
    <property type="term" value="F:siderophore uptake transmembrane transporter activity"/>
    <property type="evidence" value="ECO:0007669"/>
    <property type="project" value="TreeGrafter"/>
</dbReference>
<keyword evidence="5 9" id="KW-0798">TonB box</keyword>
<evidence type="ECO:0000256" key="9">
    <source>
        <dbReference type="RuleBase" id="RU003357"/>
    </source>
</evidence>
<dbReference type="GO" id="GO:0044718">
    <property type="term" value="P:siderophore transmembrane transport"/>
    <property type="evidence" value="ECO:0007669"/>
    <property type="project" value="TreeGrafter"/>
</dbReference>
<dbReference type="Proteomes" id="UP001139451">
    <property type="component" value="Unassembled WGS sequence"/>
</dbReference>
<keyword evidence="3 8" id="KW-1134">Transmembrane beta strand</keyword>
<keyword evidence="7 8" id="KW-0998">Cell outer membrane</keyword>
<evidence type="ECO:0000259" key="12">
    <source>
        <dbReference type="Pfam" id="PF07715"/>
    </source>
</evidence>
<evidence type="ECO:0000313" key="14">
    <source>
        <dbReference type="Proteomes" id="UP001139451"/>
    </source>
</evidence>
<evidence type="ECO:0000256" key="4">
    <source>
        <dbReference type="ARBA" id="ARBA00022692"/>
    </source>
</evidence>
<proteinExistence type="inferred from homology"/>
<organism evidence="13 14">
    <name type="scientific">Sphingomonas tagetis</name>
    <dbReference type="NCBI Taxonomy" id="2949092"/>
    <lineage>
        <taxon>Bacteria</taxon>
        <taxon>Pseudomonadati</taxon>
        <taxon>Pseudomonadota</taxon>
        <taxon>Alphaproteobacteria</taxon>
        <taxon>Sphingomonadales</taxon>
        <taxon>Sphingomonadaceae</taxon>
        <taxon>Sphingomonas</taxon>
    </lineage>
</organism>
<keyword evidence="13" id="KW-0675">Receptor</keyword>
<dbReference type="AlphaFoldDB" id="A0A9X2HGP4"/>
<dbReference type="InterPro" id="IPR039426">
    <property type="entry name" value="TonB-dep_rcpt-like"/>
</dbReference>
<comment type="subcellular location">
    <subcellularLocation>
        <location evidence="1 8">Cell outer membrane</location>
        <topology evidence="1 8">Multi-pass membrane protein</topology>
    </subcellularLocation>
</comment>
<dbReference type="RefSeq" id="WP_254292933.1">
    <property type="nucleotide sequence ID" value="NZ_JAMLDX010000006.1"/>
</dbReference>
<dbReference type="SUPFAM" id="SSF56935">
    <property type="entry name" value="Porins"/>
    <property type="match status" value="1"/>
</dbReference>
<keyword evidence="4 8" id="KW-0812">Transmembrane</keyword>
<name>A0A9X2HGP4_9SPHN</name>
<evidence type="ECO:0000259" key="11">
    <source>
        <dbReference type="Pfam" id="PF00593"/>
    </source>
</evidence>
<feature type="domain" description="TonB-dependent receptor plug" evidence="12">
    <location>
        <begin position="56"/>
        <end position="165"/>
    </location>
</feature>
<evidence type="ECO:0000256" key="5">
    <source>
        <dbReference type="ARBA" id="ARBA00023077"/>
    </source>
</evidence>
<dbReference type="GO" id="GO:0009279">
    <property type="term" value="C:cell outer membrane"/>
    <property type="evidence" value="ECO:0007669"/>
    <property type="project" value="UniProtKB-SubCell"/>
</dbReference>
<keyword evidence="14" id="KW-1185">Reference proteome</keyword>
<comment type="caution">
    <text evidence="13">The sequence shown here is derived from an EMBL/GenBank/DDBJ whole genome shotgun (WGS) entry which is preliminary data.</text>
</comment>
<dbReference type="InterPro" id="IPR037066">
    <property type="entry name" value="Plug_dom_sf"/>
</dbReference>
<dbReference type="PANTHER" id="PTHR30069">
    <property type="entry name" value="TONB-DEPENDENT OUTER MEMBRANE RECEPTOR"/>
    <property type="match status" value="1"/>
</dbReference>
<keyword evidence="2 8" id="KW-0813">Transport</keyword>
<accession>A0A9X2HGP4</accession>
<evidence type="ECO:0000256" key="3">
    <source>
        <dbReference type="ARBA" id="ARBA00022452"/>
    </source>
</evidence>
<dbReference type="Pfam" id="PF00593">
    <property type="entry name" value="TonB_dep_Rec_b-barrel"/>
    <property type="match status" value="1"/>
</dbReference>
<feature type="signal peptide" evidence="10">
    <location>
        <begin position="1"/>
        <end position="25"/>
    </location>
</feature>
<evidence type="ECO:0000256" key="6">
    <source>
        <dbReference type="ARBA" id="ARBA00023136"/>
    </source>
</evidence>
<feature type="domain" description="TonB-dependent receptor-like beta-barrel" evidence="11">
    <location>
        <begin position="179"/>
        <end position="643"/>
    </location>
</feature>
<sequence>MKTLHAAALLAATCFAQMTSAPAFAEEADQKEPPIIVTGHPDPDDPPAVAEARKRLSRTPGAVAVIAAETFEDRLAIGMPDVLRDVPGVLSNKRYGEESRLSIRGSGIGQSNHQRGVLLAENGISFADADGFSDFQKVDVMSARMVEVYKGGNALRFGGAQLGGAVNLVTVNGRTALSTVLLRAEGGSYDSWRGQAAAGGVVGDFDAYGSVNGYKADGYRANSASEQLRGTVNLGYRVGEDSEVRLIATAATIEQGAPGTLTLAQARANPRPASAAAVAGRWSRDQDVRRATLQTRLRLSDGLVFEGGVYATGTDLRHPIPIVLEQDIHTEGAFGRFDLSGEIGGHAADLFFGASFRTGALDQQTYANIAGVNGMKMGDALQRASGLDLFAEGRFFVVPELAVVAGASWGHASRDYTNRLAGRGDDVEFQWLAPRFGLLWEHGGTQVYANVTRSVEPPAFGALVQSSFSGFNFVPVEPQRAWTVEVGTRGRSGAVSWDVAAYRASLKGEMLNFTVSPNIPAAVFNADRTRHQGVEASVDWRIVDSGDTLLRLRQTWAWSDFSFTGDAAYGNNRLPVVPEHQLRTSLRFEKARAWVEPMLDWRPKDVWVDYRNTLKAPGYALLHLSFGIDLPGGVTLFADARNLTNKNHVPEFGAVVNANGADQAVFYPGEGRSLFGGVRVRF</sequence>
<gene>
    <name evidence="13" type="ORF">M9978_10200</name>
</gene>
<protein>
    <submittedName>
        <fullName evidence="13">TonB-dependent receptor</fullName>
    </submittedName>
</protein>